<dbReference type="GO" id="GO:0005737">
    <property type="term" value="C:cytoplasm"/>
    <property type="evidence" value="ECO:0007669"/>
    <property type="project" value="UniProtKB-ARBA"/>
</dbReference>
<feature type="domain" description="PITH" evidence="2">
    <location>
        <begin position="28"/>
        <end position="195"/>
    </location>
</feature>
<dbReference type="InterPro" id="IPR010400">
    <property type="entry name" value="PITH_dom"/>
</dbReference>
<dbReference type="Gene3D" id="2.60.120.470">
    <property type="entry name" value="PITH domain"/>
    <property type="match status" value="1"/>
</dbReference>
<comment type="similarity">
    <text evidence="1">Belongs to the PITHD1 family.</text>
</comment>
<sequence length="195" mass="21908">MVQSRAGPFNGRMLWRNELNRLFRQGRTGGCEPVNLAVVGRCIDYTTSTALNALDGYGKLSEVLVSTSPNTPPMVSDVDEQLILKVFFLDPVSIVSIQLCCDAPPDDLEASKPKTVRLYTNRTEFDFSESDSVIPQHEIVLNEVSVGEKQTLKGTKFDRVTSLQIFIVDNLEGKERTYLQRLILMGTVHRPYPDR</sequence>
<gene>
    <name evidence="3" type="ORF">BBBOND_0211770</name>
</gene>
<protein>
    <submittedName>
        <fullName evidence="3">Thioredoxin-like protein 1</fullName>
    </submittedName>
</protein>
<dbReference type="PANTHER" id="PTHR12175:SF5">
    <property type="entry name" value="OS03G0795500 PROTEIN"/>
    <property type="match status" value="1"/>
</dbReference>
<dbReference type="VEuPathDB" id="PiroplasmaDB:BBBOND_0211770"/>
<name>A0A061DD80_BABBI</name>
<dbReference type="EMBL" id="LK391708">
    <property type="protein sequence ID" value="CDR96035.1"/>
    <property type="molecule type" value="Genomic_DNA"/>
</dbReference>
<evidence type="ECO:0000259" key="2">
    <source>
        <dbReference type="PROSITE" id="PS51532"/>
    </source>
</evidence>
<dbReference type="Proteomes" id="UP000033188">
    <property type="component" value="Chromosome 2"/>
</dbReference>
<dbReference type="AlphaFoldDB" id="A0A061DD80"/>
<keyword evidence="4" id="KW-1185">Reference proteome</keyword>
<evidence type="ECO:0000313" key="4">
    <source>
        <dbReference type="Proteomes" id="UP000033188"/>
    </source>
</evidence>
<dbReference type="STRING" id="5866.A0A061DD80"/>
<evidence type="ECO:0000313" key="3">
    <source>
        <dbReference type="EMBL" id="CDR96035.1"/>
    </source>
</evidence>
<dbReference type="Pfam" id="PF06201">
    <property type="entry name" value="PITH"/>
    <property type="match status" value="1"/>
</dbReference>
<accession>A0A061DD80</accession>
<dbReference type="OMA" id="FREPVCI"/>
<dbReference type="OrthoDB" id="366079at2759"/>
<dbReference type="InterPro" id="IPR037047">
    <property type="entry name" value="PITH_dom_sf"/>
</dbReference>
<dbReference type="RefSeq" id="XP_012768221.1">
    <property type="nucleotide sequence ID" value="XM_012912767.1"/>
</dbReference>
<dbReference type="KEGG" id="bbig:BBBOND_0211770"/>
<dbReference type="SUPFAM" id="SSF49785">
    <property type="entry name" value="Galactose-binding domain-like"/>
    <property type="match status" value="1"/>
</dbReference>
<dbReference type="GeneID" id="24564576"/>
<organism evidence="3 4">
    <name type="scientific">Babesia bigemina</name>
    <dbReference type="NCBI Taxonomy" id="5866"/>
    <lineage>
        <taxon>Eukaryota</taxon>
        <taxon>Sar</taxon>
        <taxon>Alveolata</taxon>
        <taxon>Apicomplexa</taxon>
        <taxon>Aconoidasida</taxon>
        <taxon>Piroplasmida</taxon>
        <taxon>Babesiidae</taxon>
        <taxon>Babesia</taxon>
    </lineage>
</organism>
<dbReference type="PROSITE" id="PS51532">
    <property type="entry name" value="PITH"/>
    <property type="match status" value="1"/>
</dbReference>
<evidence type="ECO:0000256" key="1">
    <source>
        <dbReference type="ARBA" id="ARBA00025788"/>
    </source>
</evidence>
<dbReference type="InterPro" id="IPR008979">
    <property type="entry name" value="Galactose-bd-like_sf"/>
</dbReference>
<reference evidence="4" key="1">
    <citation type="submission" date="2014-06" db="EMBL/GenBank/DDBJ databases">
        <authorList>
            <person name="Aslett M."/>
            <person name="De Silva N."/>
        </authorList>
    </citation>
    <scope>NUCLEOTIDE SEQUENCE [LARGE SCALE GENOMIC DNA]</scope>
    <source>
        <strain evidence="4">Bond</strain>
    </source>
</reference>
<dbReference type="InterPro" id="IPR045099">
    <property type="entry name" value="PITH1-like"/>
</dbReference>
<dbReference type="PANTHER" id="PTHR12175">
    <property type="entry name" value="AD039 HT014 THIOREDOXIN FAMILY TRP26"/>
    <property type="match status" value="1"/>
</dbReference>
<proteinExistence type="inferred from homology"/>